<dbReference type="Proteomes" id="UP001549047">
    <property type="component" value="Unassembled WGS sequence"/>
</dbReference>
<dbReference type="CDD" id="cd21631">
    <property type="entry name" value="RHH_CopG_NikR-like"/>
    <property type="match status" value="1"/>
</dbReference>
<evidence type="ECO:0000313" key="2">
    <source>
        <dbReference type="Proteomes" id="UP001549047"/>
    </source>
</evidence>
<evidence type="ECO:0000313" key="1">
    <source>
        <dbReference type="EMBL" id="MET3613776.1"/>
    </source>
</evidence>
<dbReference type="InterPro" id="IPR013321">
    <property type="entry name" value="Arc_rbn_hlx_hlx"/>
</dbReference>
<protein>
    <recommendedName>
        <fullName evidence="3">Ribbon-helix-helix CopG family protein</fullName>
    </recommendedName>
</protein>
<sequence>MLDLDPAQIEALDRLAETENVSREALVLEAIETLLKARTKERFAKCFNVWGPDSPDGLEFQEQIRREWH</sequence>
<gene>
    <name evidence="1" type="ORF">ABID16_002105</name>
</gene>
<dbReference type="RefSeq" id="WP_354556283.1">
    <property type="nucleotide sequence ID" value="NZ_JBEPMB010000002.1"/>
</dbReference>
<proteinExistence type="predicted"/>
<organism evidence="1 2">
    <name type="scientific">Rhizobium aquaticum</name>
    <dbReference type="NCBI Taxonomy" id="1549636"/>
    <lineage>
        <taxon>Bacteria</taxon>
        <taxon>Pseudomonadati</taxon>
        <taxon>Pseudomonadota</taxon>
        <taxon>Alphaproteobacteria</taxon>
        <taxon>Hyphomicrobiales</taxon>
        <taxon>Rhizobiaceae</taxon>
        <taxon>Rhizobium/Agrobacterium group</taxon>
        <taxon>Rhizobium</taxon>
    </lineage>
</organism>
<evidence type="ECO:0008006" key="3">
    <source>
        <dbReference type="Google" id="ProtNLM"/>
    </source>
</evidence>
<keyword evidence="2" id="KW-1185">Reference proteome</keyword>
<comment type="caution">
    <text evidence="1">The sequence shown here is derived from an EMBL/GenBank/DDBJ whole genome shotgun (WGS) entry which is preliminary data.</text>
</comment>
<name>A0ABV2IZ57_9HYPH</name>
<reference evidence="1 2" key="1">
    <citation type="submission" date="2024-06" db="EMBL/GenBank/DDBJ databases">
        <title>Genomic Encyclopedia of Type Strains, Phase IV (KMG-IV): sequencing the most valuable type-strain genomes for metagenomic binning, comparative biology and taxonomic classification.</title>
        <authorList>
            <person name="Goeker M."/>
        </authorList>
    </citation>
    <scope>NUCLEOTIDE SEQUENCE [LARGE SCALE GENOMIC DNA]</scope>
    <source>
        <strain evidence="1 2">DSM 29780</strain>
    </source>
</reference>
<accession>A0ABV2IZ57</accession>
<dbReference type="Gene3D" id="1.10.1220.10">
    <property type="entry name" value="Met repressor-like"/>
    <property type="match status" value="1"/>
</dbReference>
<dbReference type="EMBL" id="JBEPMB010000002">
    <property type="protein sequence ID" value="MET3613776.1"/>
    <property type="molecule type" value="Genomic_DNA"/>
</dbReference>